<accession>A0AAI9CJ95</accession>
<dbReference type="Proteomes" id="UP001225498">
    <property type="component" value="Unassembled WGS sequence"/>
</dbReference>
<organism evidence="1 2">
    <name type="scientific">Stenotrophomonas maltophilia</name>
    <name type="common">Pseudomonas maltophilia</name>
    <name type="synonym">Xanthomonas maltophilia</name>
    <dbReference type="NCBI Taxonomy" id="40324"/>
    <lineage>
        <taxon>Bacteria</taxon>
        <taxon>Pseudomonadati</taxon>
        <taxon>Pseudomonadota</taxon>
        <taxon>Gammaproteobacteria</taxon>
        <taxon>Lysobacterales</taxon>
        <taxon>Lysobacteraceae</taxon>
        <taxon>Stenotrophomonas</taxon>
        <taxon>Stenotrophomonas maltophilia group</taxon>
    </lineage>
</organism>
<name>A0AAI9CJ95_STEMA</name>
<reference evidence="1" key="1">
    <citation type="submission" date="2023-08" db="EMBL/GenBank/DDBJ databases">
        <authorList>
            <consortium name="Clinical and Environmental Microbiology Branch: Whole genome sequencing antimicrobial resistance pathogens in the healthcare setting"/>
        </authorList>
    </citation>
    <scope>NUCLEOTIDE SEQUENCE</scope>
    <source>
        <strain evidence="1">2023CJ-00293</strain>
    </source>
</reference>
<evidence type="ECO:0000313" key="2">
    <source>
        <dbReference type="Proteomes" id="UP001225498"/>
    </source>
</evidence>
<sequence length="110" mass="12084">MTDLDLKPCPFCASKNVADQNDVVMSSDGDEGYSEWIECGNCGCRAPQAQAWNLRSGTAVNWRSIVEAPQDGRRLMLWDSVSKRPVFGGWRGDNPKITHFAAEPAGPEVL</sequence>
<protein>
    <recommendedName>
        <fullName evidence="3">Restriction alleviation protein, Lar family</fullName>
    </recommendedName>
</protein>
<evidence type="ECO:0008006" key="3">
    <source>
        <dbReference type="Google" id="ProtNLM"/>
    </source>
</evidence>
<gene>
    <name evidence="1" type="ORF">REH87_001202</name>
</gene>
<dbReference type="RefSeq" id="WP_049450635.1">
    <property type="nucleotide sequence ID" value="NZ_CP182416.1"/>
</dbReference>
<evidence type="ECO:0000313" key="1">
    <source>
        <dbReference type="EMBL" id="EKZ1926213.1"/>
    </source>
</evidence>
<comment type="caution">
    <text evidence="1">The sequence shown here is derived from an EMBL/GenBank/DDBJ whole genome shotgun (WGS) entry which is preliminary data.</text>
</comment>
<proteinExistence type="predicted"/>
<dbReference type="AlphaFoldDB" id="A0AAI9CJ95"/>
<dbReference type="EMBL" id="ABLTIR010000016">
    <property type="protein sequence ID" value="EKZ1926213.1"/>
    <property type="molecule type" value="Genomic_DNA"/>
</dbReference>